<name>A0A8A4TIG3_SULCO</name>
<dbReference type="Proteomes" id="UP000663929">
    <property type="component" value="Chromosome"/>
</dbReference>
<dbReference type="RefSeq" id="WP_237378284.1">
    <property type="nucleotide sequence ID" value="NZ_CP071793.1"/>
</dbReference>
<keyword evidence="2" id="KW-1185">Reference proteome</keyword>
<sequence length="76" mass="8818">MPPYLQLIEDLPQACDAPPTPWAVQARREWPKVAKRLSLPVGKHAANTERGIIIRIQHHLIAFDLDALWRHLNLFY</sequence>
<dbReference type="EMBL" id="CP071793">
    <property type="protein sequence ID" value="QTD48631.1"/>
    <property type="molecule type" value="Genomic_DNA"/>
</dbReference>
<reference evidence="1" key="1">
    <citation type="submission" date="2021-03" db="EMBL/GenBank/DDBJ databases">
        <title>Acanthopleuribacteraceae sp. M133.</title>
        <authorList>
            <person name="Wang G."/>
        </authorList>
    </citation>
    <scope>NUCLEOTIDE SEQUENCE</scope>
    <source>
        <strain evidence="1">M133</strain>
    </source>
</reference>
<evidence type="ECO:0000313" key="1">
    <source>
        <dbReference type="EMBL" id="QTD48631.1"/>
    </source>
</evidence>
<gene>
    <name evidence="1" type="ORF">J3U87_23875</name>
</gene>
<accession>A0A8A4TIG3</accession>
<evidence type="ECO:0000313" key="2">
    <source>
        <dbReference type="Proteomes" id="UP000663929"/>
    </source>
</evidence>
<organism evidence="1 2">
    <name type="scientific">Sulfidibacter corallicola</name>
    <dbReference type="NCBI Taxonomy" id="2818388"/>
    <lineage>
        <taxon>Bacteria</taxon>
        <taxon>Pseudomonadati</taxon>
        <taxon>Acidobacteriota</taxon>
        <taxon>Holophagae</taxon>
        <taxon>Acanthopleuribacterales</taxon>
        <taxon>Acanthopleuribacteraceae</taxon>
        <taxon>Sulfidibacter</taxon>
    </lineage>
</organism>
<dbReference type="KEGG" id="scor:J3U87_23875"/>
<protein>
    <submittedName>
        <fullName evidence="1">Uncharacterized protein</fullName>
    </submittedName>
</protein>
<dbReference type="AlphaFoldDB" id="A0A8A4TIG3"/>
<proteinExistence type="predicted"/>